<keyword evidence="14" id="KW-1185">Reference proteome</keyword>
<keyword evidence="5" id="KW-0809">Transit peptide</keyword>
<dbReference type="PROSITE" id="PS00143">
    <property type="entry name" value="INSULINASE"/>
    <property type="match status" value="1"/>
</dbReference>
<evidence type="ECO:0000259" key="12">
    <source>
        <dbReference type="Pfam" id="PF05193"/>
    </source>
</evidence>
<evidence type="ECO:0000256" key="7">
    <source>
        <dbReference type="ARBA" id="ARBA00030006"/>
    </source>
</evidence>
<sequence length="555" mass="60430">MSNQLWQAATRSGKSILKSSSVNWKASSGSILARTRSTLQQPEEIKPKLNEATKYPTIVQEFSKSSTGLSKVTTLPNGVRVASENTPGHFSAVGVYVDAGSRYESTSTRGVSHILDRLAFKSTTNTTADDMLSKLESLGGNIMCSSSRESIMYQSAVFNQDVPQVMSIFADVIRNPCIAPDEVEEQRQTALYEIQDIWSKPEMILPEILHTVAFKGNTLGNPLLCPPDNLAAMTPELIKDYMKTWYRPERMVVAVCGTEHDAAVKMAEEFFGGIPVSATPLDSVETHKIIQQRQGKGTSFVQSLFSSSKAQNPESLATQPAYYTGGIELVESPEQPFTHVQVAFEGLPIHDDDIYALATLQILLGGGGSFSAGGPGKGMYSRLFTNVLNQHYWVESCTAFNHCYTDSGLFGIAASCRPEYASVLLEVVCRELDLVARQDVGHLGVNKTELNRAKNQLKSSLLMNLESRMVQLEDLGRQVQVQGKKTGIDEMLSKIDAVDLDKLAQVASRIVRGAVSVTSGGSGDATIVAQGEVRGITNPRKILEKYGLGSGKKTW</sequence>
<protein>
    <recommendedName>
        <fullName evidence="4">Mitochondrial-processing peptidase subunit alpha</fullName>
    </recommendedName>
    <alternativeName>
        <fullName evidence="7">Alpha-MPP</fullName>
    </alternativeName>
    <alternativeName>
        <fullName evidence="8">Inactive zinc metalloprotease alpha</fullName>
    </alternativeName>
    <alternativeName>
        <fullName evidence="9">Matrix processing peptidase</fullName>
    </alternativeName>
</protein>
<reference evidence="13" key="1">
    <citation type="submission" date="2020-12" db="EMBL/GenBank/DDBJ databases">
        <title>Metabolic potential, ecology and presence of endohyphal bacteria is reflected in genomic diversity of Mucoromycotina.</title>
        <authorList>
            <person name="Muszewska A."/>
            <person name="Okrasinska A."/>
            <person name="Steczkiewicz K."/>
            <person name="Drgas O."/>
            <person name="Orlowska M."/>
            <person name="Perlinska-Lenart U."/>
            <person name="Aleksandrzak-Piekarczyk T."/>
            <person name="Szatraj K."/>
            <person name="Zielenkiewicz U."/>
            <person name="Pilsyk S."/>
            <person name="Malc E."/>
            <person name="Mieczkowski P."/>
            <person name="Kruszewska J.S."/>
            <person name="Biernat P."/>
            <person name="Pawlowska J."/>
        </authorList>
    </citation>
    <scope>NUCLEOTIDE SEQUENCE</scope>
    <source>
        <strain evidence="13">WA0000051536</strain>
    </source>
</reference>
<evidence type="ECO:0000313" key="13">
    <source>
        <dbReference type="EMBL" id="KAG2186536.1"/>
    </source>
</evidence>
<proteinExistence type="inferred from homology"/>
<keyword evidence="6" id="KW-0496">Mitochondrion</keyword>
<dbReference type="SUPFAM" id="SSF63411">
    <property type="entry name" value="LuxS/MPP-like metallohydrolase"/>
    <property type="match status" value="2"/>
</dbReference>
<comment type="subcellular location">
    <subcellularLocation>
        <location evidence="2">Mitochondrion matrix</location>
    </subcellularLocation>
</comment>
<dbReference type="FunFam" id="3.30.830.10:FF:000023">
    <property type="entry name" value="Mitochondrial processing peptidase alpha subunit"/>
    <property type="match status" value="1"/>
</dbReference>
<evidence type="ECO:0000256" key="8">
    <source>
        <dbReference type="ARBA" id="ARBA00032315"/>
    </source>
</evidence>
<dbReference type="InterPro" id="IPR050361">
    <property type="entry name" value="MPP/UQCRC_Complex"/>
</dbReference>
<dbReference type="PANTHER" id="PTHR11851:SF49">
    <property type="entry name" value="MITOCHONDRIAL-PROCESSING PEPTIDASE SUBUNIT ALPHA"/>
    <property type="match status" value="1"/>
</dbReference>
<evidence type="ECO:0000256" key="1">
    <source>
        <dbReference type="ARBA" id="ARBA00002123"/>
    </source>
</evidence>
<dbReference type="InterPro" id="IPR011249">
    <property type="entry name" value="Metalloenz_LuxS/M16"/>
</dbReference>
<dbReference type="Pfam" id="PF05193">
    <property type="entry name" value="Peptidase_M16_C"/>
    <property type="match status" value="1"/>
</dbReference>
<evidence type="ECO:0000256" key="6">
    <source>
        <dbReference type="ARBA" id="ARBA00023128"/>
    </source>
</evidence>
<comment type="function">
    <text evidence="1">Substrate recognition and binding subunit of the essential mitochondrial processing protease (MPP), which cleaves the mitochondrial sequence off newly imported precursors proteins.</text>
</comment>
<feature type="domain" description="Peptidase M16 N-terminal" evidence="11">
    <location>
        <begin position="80"/>
        <end position="226"/>
    </location>
</feature>
<feature type="domain" description="Peptidase M16 C-terminal" evidence="12">
    <location>
        <begin position="233"/>
        <end position="457"/>
    </location>
</feature>
<evidence type="ECO:0000256" key="3">
    <source>
        <dbReference type="ARBA" id="ARBA00007261"/>
    </source>
</evidence>
<dbReference type="InterPro" id="IPR011765">
    <property type="entry name" value="Pept_M16_N"/>
</dbReference>
<dbReference type="InterPro" id="IPR007863">
    <property type="entry name" value="Peptidase_M16_C"/>
</dbReference>
<evidence type="ECO:0000256" key="10">
    <source>
        <dbReference type="RuleBase" id="RU004447"/>
    </source>
</evidence>
<dbReference type="EMBL" id="JAEPRA010000004">
    <property type="protein sequence ID" value="KAG2186536.1"/>
    <property type="molecule type" value="Genomic_DNA"/>
</dbReference>
<dbReference type="GO" id="GO:0006627">
    <property type="term" value="P:protein processing involved in protein targeting to mitochondrion"/>
    <property type="evidence" value="ECO:0007669"/>
    <property type="project" value="TreeGrafter"/>
</dbReference>
<dbReference type="AlphaFoldDB" id="A0A8H7Q667"/>
<dbReference type="Gene3D" id="3.30.830.10">
    <property type="entry name" value="Metalloenzyme, LuxS/M16 peptidase-like"/>
    <property type="match status" value="2"/>
</dbReference>
<evidence type="ECO:0000256" key="4">
    <source>
        <dbReference type="ARBA" id="ARBA00016741"/>
    </source>
</evidence>
<evidence type="ECO:0000256" key="2">
    <source>
        <dbReference type="ARBA" id="ARBA00004305"/>
    </source>
</evidence>
<comment type="caution">
    <text evidence="13">The sequence shown here is derived from an EMBL/GenBank/DDBJ whole genome shotgun (WGS) entry which is preliminary data.</text>
</comment>
<accession>A0A8H7Q667</accession>
<evidence type="ECO:0000256" key="5">
    <source>
        <dbReference type="ARBA" id="ARBA00022946"/>
    </source>
</evidence>
<dbReference type="OrthoDB" id="277191at2759"/>
<gene>
    <name evidence="13" type="ORF">INT44_002760</name>
</gene>
<dbReference type="Pfam" id="PF00675">
    <property type="entry name" value="Peptidase_M16"/>
    <property type="match status" value="1"/>
</dbReference>
<name>A0A8H7Q667_9FUNG</name>
<dbReference type="FunFam" id="3.30.830.10:FF:000032">
    <property type="entry name" value="Mitochondrial processing peptidase, alpha subunit"/>
    <property type="match status" value="1"/>
</dbReference>
<comment type="similarity">
    <text evidence="3 10">Belongs to the peptidase M16 family.</text>
</comment>
<dbReference type="GO" id="GO:0046872">
    <property type="term" value="F:metal ion binding"/>
    <property type="evidence" value="ECO:0007669"/>
    <property type="project" value="InterPro"/>
</dbReference>
<organism evidence="13 14">
    <name type="scientific">Umbelopsis vinacea</name>
    <dbReference type="NCBI Taxonomy" id="44442"/>
    <lineage>
        <taxon>Eukaryota</taxon>
        <taxon>Fungi</taxon>
        <taxon>Fungi incertae sedis</taxon>
        <taxon>Mucoromycota</taxon>
        <taxon>Mucoromycotina</taxon>
        <taxon>Umbelopsidomycetes</taxon>
        <taxon>Umbelopsidales</taxon>
        <taxon>Umbelopsidaceae</taxon>
        <taxon>Umbelopsis</taxon>
    </lineage>
</organism>
<dbReference type="GO" id="GO:0004222">
    <property type="term" value="F:metalloendopeptidase activity"/>
    <property type="evidence" value="ECO:0007669"/>
    <property type="project" value="InterPro"/>
</dbReference>
<evidence type="ECO:0000313" key="14">
    <source>
        <dbReference type="Proteomes" id="UP000612746"/>
    </source>
</evidence>
<evidence type="ECO:0000256" key="9">
    <source>
        <dbReference type="ARBA" id="ARBA00083075"/>
    </source>
</evidence>
<dbReference type="Proteomes" id="UP000612746">
    <property type="component" value="Unassembled WGS sequence"/>
</dbReference>
<evidence type="ECO:0000259" key="11">
    <source>
        <dbReference type="Pfam" id="PF00675"/>
    </source>
</evidence>
<dbReference type="GO" id="GO:0005759">
    <property type="term" value="C:mitochondrial matrix"/>
    <property type="evidence" value="ECO:0007669"/>
    <property type="project" value="UniProtKB-SubCell"/>
</dbReference>
<dbReference type="PANTHER" id="PTHR11851">
    <property type="entry name" value="METALLOPROTEASE"/>
    <property type="match status" value="1"/>
</dbReference>
<dbReference type="InterPro" id="IPR001431">
    <property type="entry name" value="Pept_M16_Zn_BS"/>
</dbReference>